<proteinExistence type="predicted"/>
<sequence length="368" mass="42688">MINVQKLSLDNKKRTIIISDIHGNLPLLIELLNKVNYTKEDYLFINGDLCEKGPNSLEVVRYIREIMIESKQVYVNKGNCDILHRYVFEGVDGIRNYMKKQPYSILNDMLREHGKVQEDFLKIEDLAAFYNQHFHEELNWLDSLPIAYETDNHIIIHAGIENRIDWEKTTEENALSMKAFYNQNHQAGKTVVVGHWPVVNYREDLVCSNNPIIDLEKQVIAIDGGNQIKKEGQINALIIEGGDYQFEFVDQLEHECTIHQEHIDTTDRVGTITYPNYELSKIEEDIYFTLCENINLGIQQWVKNEYLIENEQGLYYSKDDLSTTFLSVTKGETVWIVDQDCGGYTLIKKEIGDVGWIPKKCLEKEANS</sequence>
<dbReference type="Gene3D" id="3.60.21.10">
    <property type="match status" value="1"/>
</dbReference>
<dbReference type="InterPro" id="IPR036028">
    <property type="entry name" value="SH3-like_dom_sf"/>
</dbReference>
<dbReference type="GO" id="GO:0008803">
    <property type="term" value="F:bis(5'-nucleosyl)-tetraphosphatase (symmetrical) activity"/>
    <property type="evidence" value="ECO:0007669"/>
    <property type="project" value="TreeGrafter"/>
</dbReference>
<dbReference type="AlphaFoldDB" id="A0A1M5KD78"/>
<dbReference type="PANTHER" id="PTHR42850:SF4">
    <property type="entry name" value="ZINC-DEPENDENT ENDOPOLYPHOSPHATASE"/>
    <property type="match status" value="1"/>
</dbReference>
<reference evidence="2 3" key="1">
    <citation type="submission" date="2016-11" db="EMBL/GenBank/DDBJ databases">
        <authorList>
            <person name="Jaros S."/>
            <person name="Januszkiewicz K."/>
            <person name="Wedrychowicz H."/>
        </authorList>
    </citation>
    <scope>NUCLEOTIDE SEQUENCE [LARGE SCALE GENOMIC DNA]</scope>
    <source>
        <strain evidence="2 3">IBRC-M 10683</strain>
    </source>
</reference>
<dbReference type="InterPro" id="IPR004843">
    <property type="entry name" value="Calcineurin-like_PHP"/>
</dbReference>
<dbReference type="InterPro" id="IPR029052">
    <property type="entry name" value="Metallo-depent_PP-like"/>
</dbReference>
<dbReference type="RefSeq" id="WP_072891358.1">
    <property type="nucleotide sequence ID" value="NZ_FQVW01000037.1"/>
</dbReference>
<dbReference type="OrthoDB" id="384253at2"/>
<evidence type="ECO:0000313" key="3">
    <source>
        <dbReference type="Proteomes" id="UP000183988"/>
    </source>
</evidence>
<dbReference type="STRING" id="930117.SAMN05216225_103717"/>
<evidence type="ECO:0000259" key="1">
    <source>
        <dbReference type="Pfam" id="PF00149"/>
    </source>
</evidence>
<dbReference type="Proteomes" id="UP000183988">
    <property type="component" value="Unassembled WGS sequence"/>
</dbReference>
<keyword evidence="3" id="KW-1185">Reference proteome</keyword>
<dbReference type="PANTHER" id="PTHR42850">
    <property type="entry name" value="METALLOPHOSPHOESTERASE"/>
    <property type="match status" value="1"/>
</dbReference>
<dbReference type="InterPro" id="IPR050126">
    <property type="entry name" value="Ap4A_hydrolase"/>
</dbReference>
<protein>
    <submittedName>
        <fullName evidence="2">Protein phosphatase</fullName>
    </submittedName>
</protein>
<dbReference type="GO" id="GO:0110154">
    <property type="term" value="P:RNA decapping"/>
    <property type="evidence" value="ECO:0007669"/>
    <property type="project" value="TreeGrafter"/>
</dbReference>
<name>A0A1M5KD78_9BACI</name>
<dbReference type="GO" id="GO:0016791">
    <property type="term" value="F:phosphatase activity"/>
    <property type="evidence" value="ECO:0007669"/>
    <property type="project" value="TreeGrafter"/>
</dbReference>
<dbReference type="SUPFAM" id="SSF50044">
    <property type="entry name" value="SH3-domain"/>
    <property type="match status" value="1"/>
</dbReference>
<organism evidence="2 3">
    <name type="scientific">Ornithinibacillus halophilus</name>
    <dbReference type="NCBI Taxonomy" id="930117"/>
    <lineage>
        <taxon>Bacteria</taxon>
        <taxon>Bacillati</taxon>
        <taxon>Bacillota</taxon>
        <taxon>Bacilli</taxon>
        <taxon>Bacillales</taxon>
        <taxon>Bacillaceae</taxon>
        <taxon>Ornithinibacillus</taxon>
    </lineage>
</organism>
<dbReference type="EMBL" id="FQVW01000037">
    <property type="protein sequence ID" value="SHG50143.1"/>
    <property type="molecule type" value="Genomic_DNA"/>
</dbReference>
<dbReference type="GO" id="GO:0005737">
    <property type="term" value="C:cytoplasm"/>
    <property type="evidence" value="ECO:0007669"/>
    <property type="project" value="TreeGrafter"/>
</dbReference>
<dbReference type="Pfam" id="PF00149">
    <property type="entry name" value="Metallophos"/>
    <property type="match status" value="1"/>
</dbReference>
<evidence type="ECO:0000313" key="2">
    <source>
        <dbReference type="EMBL" id="SHG50143.1"/>
    </source>
</evidence>
<gene>
    <name evidence="2" type="ORF">SAMN05216225_103717</name>
</gene>
<accession>A0A1M5KD78</accession>
<dbReference type="SUPFAM" id="SSF56300">
    <property type="entry name" value="Metallo-dependent phosphatases"/>
    <property type="match status" value="1"/>
</dbReference>
<feature type="domain" description="Calcineurin-like phosphoesterase" evidence="1">
    <location>
        <begin position="14"/>
        <end position="199"/>
    </location>
</feature>